<protein>
    <submittedName>
        <fullName evidence="2">Uncharacterized protein</fullName>
    </submittedName>
</protein>
<dbReference type="InParanoid" id="E1ZX23"/>
<sequence length="78" mass="9201">MKISDEDKDEDTVILDESHEPEWNNSRRRQTSICEFVGSYDKAIKLYYKQSHRIYLKIRCFGNALIDAKQLDGNYIKG</sequence>
<dbReference type="AlphaFoldDB" id="E1ZX23"/>
<feature type="compositionally biased region" description="Acidic residues" evidence="1">
    <location>
        <begin position="1"/>
        <end position="14"/>
    </location>
</feature>
<evidence type="ECO:0000313" key="3">
    <source>
        <dbReference type="Proteomes" id="UP000000311"/>
    </source>
</evidence>
<reference evidence="2 3" key="1">
    <citation type="journal article" date="2010" name="Science">
        <title>Genomic comparison of the ants Camponotus floridanus and Harpegnathos saltator.</title>
        <authorList>
            <person name="Bonasio R."/>
            <person name="Zhang G."/>
            <person name="Ye C."/>
            <person name="Mutti N.S."/>
            <person name="Fang X."/>
            <person name="Qin N."/>
            <person name="Donahue G."/>
            <person name="Yang P."/>
            <person name="Li Q."/>
            <person name="Li C."/>
            <person name="Zhang P."/>
            <person name="Huang Z."/>
            <person name="Berger S.L."/>
            <person name="Reinberg D."/>
            <person name="Wang J."/>
            <person name="Liebig J."/>
        </authorList>
    </citation>
    <scope>NUCLEOTIDE SEQUENCE [LARGE SCALE GENOMIC DNA]</scope>
    <source>
        <strain evidence="3">C129</strain>
    </source>
</reference>
<evidence type="ECO:0000313" key="2">
    <source>
        <dbReference type="EMBL" id="EFN74273.1"/>
    </source>
</evidence>
<gene>
    <name evidence="2" type="ORF">EAG_04931</name>
</gene>
<dbReference type="EMBL" id="GL434950">
    <property type="protein sequence ID" value="EFN74273.1"/>
    <property type="molecule type" value="Genomic_DNA"/>
</dbReference>
<proteinExistence type="predicted"/>
<dbReference type="Proteomes" id="UP000000311">
    <property type="component" value="Unassembled WGS sequence"/>
</dbReference>
<accession>E1ZX23</accession>
<feature type="region of interest" description="Disordered" evidence="1">
    <location>
        <begin position="1"/>
        <end position="27"/>
    </location>
</feature>
<organism evidence="3">
    <name type="scientific">Camponotus floridanus</name>
    <name type="common">Florida carpenter ant</name>
    <dbReference type="NCBI Taxonomy" id="104421"/>
    <lineage>
        <taxon>Eukaryota</taxon>
        <taxon>Metazoa</taxon>
        <taxon>Ecdysozoa</taxon>
        <taxon>Arthropoda</taxon>
        <taxon>Hexapoda</taxon>
        <taxon>Insecta</taxon>
        <taxon>Pterygota</taxon>
        <taxon>Neoptera</taxon>
        <taxon>Endopterygota</taxon>
        <taxon>Hymenoptera</taxon>
        <taxon>Apocrita</taxon>
        <taxon>Aculeata</taxon>
        <taxon>Formicoidea</taxon>
        <taxon>Formicidae</taxon>
        <taxon>Formicinae</taxon>
        <taxon>Camponotus</taxon>
    </lineage>
</organism>
<name>E1ZX23_CAMFO</name>
<keyword evidence="3" id="KW-1185">Reference proteome</keyword>
<evidence type="ECO:0000256" key="1">
    <source>
        <dbReference type="SAM" id="MobiDB-lite"/>
    </source>
</evidence>